<name>A0A931FV17_9ACTN</name>
<dbReference type="GO" id="GO:0005576">
    <property type="term" value="C:extracellular region"/>
    <property type="evidence" value="ECO:0007669"/>
    <property type="project" value="UniProtKB-SubCell"/>
</dbReference>
<comment type="caution">
    <text evidence="4">The sequence shown here is derived from an EMBL/GenBank/DDBJ whole genome shotgun (WGS) entry which is preliminary data.</text>
</comment>
<keyword evidence="5" id="KW-1185">Reference proteome</keyword>
<evidence type="ECO:0000313" key="5">
    <source>
        <dbReference type="Proteomes" id="UP000598146"/>
    </source>
</evidence>
<dbReference type="PANTHER" id="PTHR38340:SF1">
    <property type="entry name" value="S-LAYER PROTEIN"/>
    <property type="match status" value="1"/>
</dbReference>
<dbReference type="GO" id="GO:0005509">
    <property type="term" value="F:calcium ion binding"/>
    <property type="evidence" value="ECO:0007669"/>
    <property type="project" value="InterPro"/>
</dbReference>
<dbReference type="InterPro" id="IPR050557">
    <property type="entry name" value="RTX_toxin/Mannuronan_C5-epim"/>
</dbReference>
<sequence>MVRSVWLPRVALTLFTTVSAAALAAPAQAAAVAGFASVSGTTVQYKAAKGKQNKVVVTRSGNTVTIDDRVAVKPGKGCKAVKRDKTKVRCTTSKAPGRVRVYTYDRADSIRNSTSLPIYADGGTAADTIVGGPASDRLDGQSGADKIYGGGGNDVIEGWTGANQIWGGSGEDHIRVWTGANVIYGGAAKDTVWGSNSADRIYGEAGRDELFGQGGNDVIDGGADRDYILGEDGVDVLYGGAGNDYLRGDYGNDTLHGGDGVDELHAENGNDRVYGGAGDDQIYANAIQNDGDKEGQGADYYSGGAGIDRVSYGSYLTSAVTADADGLNGDDGADGEGDTIATDVETIWGGSGDDKLYGRDAPDTLVGGAGDDRLQGNGGYDVLYGDGGDDYLDGGNDGVLDALDGGDNYDSCHHWDMDELGDCERYITP</sequence>
<dbReference type="Gene3D" id="2.150.10.10">
    <property type="entry name" value="Serralysin-like metalloprotease, C-terminal"/>
    <property type="match status" value="3"/>
</dbReference>
<dbReference type="RefSeq" id="WP_196412635.1">
    <property type="nucleotide sequence ID" value="NZ_JADQTO010000002.1"/>
</dbReference>
<dbReference type="Pfam" id="PF00353">
    <property type="entry name" value="HemolysinCabind"/>
    <property type="match status" value="6"/>
</dbReference>
<proteinExistence type="predicted"/>
<comment type="subcellular location">
    <subcellularLocation>
        <location evidence="1">Secreted</location>
    </subcellularLocation>
</comment>
<dbReference type="PRINTS" id="PR00313">
    <property type="entry name" value="CABNDNGRPT"/>
</dbReference>
<dbReference type="SUPFAM" id="SSF51120">
    <property type="entry name" value="beta-Roll"/>
    <property type="match status" value="2"/>
</dbReference>
<reference evidence="4" key="1">
    <citation type="submission" date="2020-11" db="EMBL/GenBank/DDBJ databases">
        <title>Isolation and identification of active actinomycetes.</title>
        <authorList>
            <person name="Sun X."/>
        </authorList>
    </citation>
    <scope>NUCLEOTIDE SEQUENCE</scope>
    <source>
        <strain evidence="4">NEAU-A11</strain>
    </source>
</reference>
<dbReference type="PANTHER" id="PTHR38340">
    <property type="entry name" value="S-LAYER PROTEIN"/>
    <property type="match status" value="1"/>
</dbReference>
<dbReference type="InterPro" id="IPR011049">
    <property type="entry name" value="Serralysin-like_metalloprot_C"/>
</dbReference>
<dbReference type="EMBL" id="JADQTO010000002">
    <property type="protein sequence ID" value="MBG0560848.1"/>
    <property type="molecule type" value="Genomic_DNA"/>
</dbReference>
<feature type="signal peptide" evidence="3">
    <location>
        <begin position="1"/>
        <end position="24"/>
    </location>
</feature>
<keyword evidence="2" id="KW-0964">Secreted</keyword>
<evidence type="ECO:0000313" key="4">
    <source>
        <dbReference type="EMBL" id="MBG0560848.1"/>
    </source>
</evidence>
<gene>
    <name evidence="4" type="ORF">I4J89_05150</name>
</gene>
<keyword evidence="3" id="KW-0732">Signal</keyword>
<dbReference type="AlphaFoldDB" id="A0A931FV17"/>
<evidence type="ECO:0000256" key="3">
    <source>
        <dbReference type="SAM" id="SignalP"/>
    </source>
</evidence>
<evidence type="ECO:0000256" key="2">
    <source>
        <dbReference type="ARBA" id="ARBA00022525"/>
    </source>
</evidence>
<dbReference type="PROSITE" id="PS00330">
    <property type="entry name" value="HEMOLYSIN_CALCIUM"/>
    <property type="match status" value="1"/>
</dbReference>
<protein>
    <submittedName>
        <fullName evidence="4">Calcium-binding protein</fullName>
    </submittedName>
</protein>
<evidence type="ECO:0000256" key="1">
    <source>
        <dbReference type="ARBA" id="ARBA00004613"/>
    </source>
</evidence>
<accession>A0A931FV17</accession>
<dbReference type="InterPro" id="IPR018511">
    <property type="entry name" value="Hemolysin-typ_Ca-bd_CS"/>
</dbReference>
<feature type="chain" id="PRO_5038498073" evidence="3">
    <location>
        <begin position="25"/>
        <end position="429"/>
    </location>
</feature>
<dbReference type="Proteomes" id="UP000598146">
    <property type="component" value="Unassembled WGS sequence"/>
</dbReference>
<dbReference type="InterPro" id="IPR001343">
    <property type="entry name" value="Hemolysn_Ca-bd"/>
</dbReference>
<organism evidence="4 5">
    <name type="scientific">Actinoplanes aureus</name>
    <dbReference type="NCBI Taxonomy" id="2792083"/>
    <lineage>
        <taxon>Bacteria</taxon>
        <taxon>Bacillati</taxon>
        <taxon>Actinomycetota</taxon>
        <taxon>Actinomycetes</taxon>
        <taxon>Micromonosporales</taxon>
        <taxon>Micromonosporaceae</taxon>
        <taxon>Actinoplanes</taxon>
    </lineage>
</organism>